<dbReference type="Gene3D" id="3.40.50.150">
    <property type="entry name" value="Vaccinia Virus protein VP39"/>
    <property type="match status" value="1"/>
</dbReference>
<dbReference type="RefSeq" id="WP_127950888.1">
    <property type="nucleotide sequence ID" value="NZ_RKLO01000001.1"/>
</dbReference>
<evidence type="ECO:0000313" key="3">
    <source>
        <dbReference type="Proteomes" id="UP000283479"/>
    </source>
</evidence>
<feature type="domain" description="THUMP-like" evidence="1">
    <location>
        <begin position="311"/>
        <end position="382"/>
    </location>
</feature>
<dbReference type="OrthoDB" id="9810570at2"/>
<keyword evidence="2" id="KW-0489">Methyltransferase</keyword>
<evidence type="ECO:0000259" key="1">
    <source>
        <dbReference type="Pfam" id="PF18096"/>
    </source>
</evidence>
<dbReference type="InterPro" id="IPR041497">
    <property type="entry name" value="Thump-like"/>
</dbReference>
<reference evidence="2 3" key="1">
    <citation type="submission" date="2018-11" db="EMBL/GenBank/DDBJ databases">
        <title>Rhodococcus spongicola sp. nov. and Rhodococcus xishaensis sp. nov. from marine sponges.</title>
        <authorList>
            <person name="Li L."/>
            <person name="Lin H.W."/>
        </authorList>
    </citation>
    <scope>NUCLEOTIDE SEQUENCE [LARGE SCALE GENOMIC DNA]</scope>
    <source>
        <strain evidence="2 3">LHW51113</strain>
    </source>
</reference>
<accession>A0A3S3E427</accession>
<keyword evidence="2" id="KW-0808">Transferase</keyword>
<dbReference type="EMBL" id="RKLO01000001">
    <property type="protein sequence ID" value="RVW05366.1"/>
    <property type="molecule type" value="Genomic_DNA"/>
</dbReference>
<protein>
    <submittedName>
        <fullName evidence="2">Class I SAM-dependent methyltransferase</fullName>
    </submittedName>
</protein>
<dbReference type="SUPFAM" id="SSF53335">
    <property type="entry name" value="S-adenosyl-L-methionine-dependent methyltransferases"/>
    <property type="match status" value="1"/>
</dbReference>
<keyword evidence="3" id="KW-1185">Reference proteome</keyword>
<organism evidence="2 3">
    <name type="scientific">Rhodococcus xishaensis</name>
    <dbReference type="NCBI Taxonomy" id="2487364"/>
    <lineage>
        <taxon>Bacteria</taxon>
        <taxon>Bacillati</taxon>
        <taxon>Actinomycetota</taxon>
        <taxon>Actinomycetes</taxon>
        <taxon>Mycobacteriales</taxon>
        <taxon>Nocardiaceae</taxon>
        <taxon>Rhodococcus</taxon>
    </lineage>
</organism>
<dbReference type="Pfam" id="PF18096">
    <property type="entry name" value="Thump_like"/>
    <property type="match status" value="1"/>
</dbReference>
<dbReference type="Proteomes" id="UP000283479">
    <property type="component" value="Unassembled WGS sequence"/>
</dbReference>
<comment type="caution">
    <text evidence="2">The sequence shown here is derived from an EMBL/GenBank/DDBJ whole genome shotgun (WGS) entry which is preliminary data.</text>
</comment>
<dbReference type="InterPro" id="IPR029063">
    <property type="entry name" value="SAM-dependent_MTases_sf"/>
</dbReference>
<name>A0A3S3E427_9NOCA</name>
<proteinExistence type="predicted"/>
<evidence type="ECO:0000313" key="2">
    <source>
        <dbReference type="EMBL" id="RVW05366.1"/>
    </source>
</evidence>
<sequence>MGYPFTIDDVDYLRSDEGAAALAMVAGSELSTRTRLADIGRARARFGERAGPLIETVLLRRKAQAKLVDADSWLFTGDALQQATPRVVARHRGTRLTGRRVHDVTCSIGTELSALIELTDVAIGSDLDPVRLAMAAHNVPGATLLRADALHPCTRDTVVVADPARRSDGKRRFDPAASMPPLPDLLDVYAGRDLAVKCAPGLDFDRLGWDGEVEIVSLDGGVREACLWSPGLSDPGVRRRASVLRSDGTAWQITDTEPDDIPEREPGEWIIEPDGAVVRAGLVRHYAARHGLWQLDPRIAYLTGDRVPEGVRGFRVLTRLGYTEKALRRELAARDCGSAEILVRGLDIDPAVLRPRLKLRGTTPLSVVLTRIGHAPVAFVCAARN</sequence>
<dbReference type="GO" id="GO:0008168">
    <property type="term" value="F:methyltransferase activity"/>
    <property type="evidence" value="ECO:0007669"/>
    <property type="project" value="UniProtKB-KW"/>
</dbReference>
<dbReference type="GO" id="GO:0032259">
    <property type="term" value="P:methylation"/>
    <property type="evidence" value="ECO:0007669"/>
    <property type="project" value="UniProtKB-KW"/>
</dbReference>
<dbReference type="AlphaFoldDB" id="A0A3S3E427"/>
<gene>
    <name evidence="2" type="ORF">EGT50_01815</name>
</gene>